<proteinExistence type="inferred from homology"/>
<feature type="domain" description="Protein kinase" evidence="19">
    <location>
        <begin position="171"/>
        <end position="471"/>
    </location>
</feature>
<dbReference type="InterPro" id="IPR000333">
    <property type="entry name" value="TGFB_receptor"/>
</dbReference>
<dbReference type="PROSITE" id="PS00107">
    <property type="entry name" value="PROTEIN_KINASE_ATP"/>
    <property type="match status" value="1"/>
</dbReference>
<dbReference type="GO" id="GO:0005886">
    <property type="term" value="C:plasma membrane"/>
    <property type="evidence" value="ECO:0007669"/>
    <property type="project" value="TreeGrafter"/>
</dbReference>
<keyword evidence="21" id="KW-1185">Reference proteome</keyword>
<evidence type="ECO:0000256" key="5">
    <source>
        <dbReference type="ARBA" id="ARBA00022679"/>
    </source>
</evidence>
<keyword evidence="4" id="KW-0723">Serine/threonine-protein kinase</keyword>
<reference evidence="20 21" key="1">
    <citation type="submission" date="2019-04" db="EMBL/GenBank/DDBJ databases">
        <authorList>
            <consortium name="Wellcome Sanger Institute Data Sharing"/>
        </authorList>
    </citation>
    <scope>NUCLEOTIDE SEQUENCE [LARGE SCALE GENOMIC DNA]</scope>
</reference>
<dbReference type="OrthoDB" id="669224at2759"/>
<evidence type="ECO:0000256" key="3">
    <source>
        <dbReference type="ARBA" id="ARBA00012401"/>
    </source>
</evidence>
<evidence type="ECO:0000259" key="19">
    <source>
        <dbReference type="PROSITE" id="PS50011"/>
    </source>
</evidence>
<dbReference type="InterPro" id="IPR000719">
    <property type="entry name" value="Prot_kinase_dom"/>
</dbReference>
<dbReference type="EC" id="2.7.11.30" evidence="3"/>
<comment type="catalytic activity">
    <reaction evidence="16">
        <text>L-threonyl-[receptor-protein] + ATP = O-phospho-L-threonyl-[receptor-protein] + ADP + H(+)</text>
        <dbReference type="Rhea" id="RHEA:44880"/>
        <dbReference type="Rhea" id="RHEA-COMP:11024"/>
        <dbReference type="Rhea" id="RHEA-COMP:11025"/>
        <dbReference type="ChEBI" id="CHEBI:15378"/>
        <dbReference type="ChEBI" id="CHEBI:30013"/>
        <dbReference type="ChEBI" id="CHEBI:30616"/>
        <dbReference type="ChEBI" id="CHEBI:61977"/>
        <dbReference type="ChEBI" id="CHEBI:456216"/>
        <dbReference type="EC" id="2.7.11.30"/>
    </reaction>
</comment>
<keyword evidence="7" id="KW-0732">Signal</keyword>
<dbReference type="Gene3D" id="2.10.60.10">
    <property type="entry name" value="CD59"/>
    <property type="match status" value="1"/>
</dbReference>
<keyword evidence="10 17" id="KW-0067">ATP-binding</keyword>
<dbReference type="GeneTree" id="ENSGT00940000160885"/>
<name>A0A8C9V3D2_SCLFO</name>
<gene>
    <name evidence="20" type="primary">AMHR2</name>
</gene>
<keyword evidence="6 18" id="KW-0812">Transmembrane</keyword>
<dbReference type="Ensembl" id="ENSSFOT00015020722.2">
    <property type="protein sequence ID" value="ENSSFOP00015020491.2"/>
    <property type="gene ID" value="ENSSFOG00015013135.2"/>
</dbReference>
<comment type="subcellular location">
    <subcellularLocation>
        <location evidence="1">Membrane</location>
        <topology evidence="1">Single-pass type I membrane protein</topology>
    </subcellularLocation>
</comment>
<protein>
    <recommendedName>
        <fullName evidence="3">receptor protein serine/threonine kinase</fullName>
        <ecNumber evidence="3">2.7.11.30</ecNumber>
    </recommendedName>
</protein>
<evidence type="ECO:0000256" key="8">
    <source>
        <dbReference type="ARBA" id="ARBA00022741"/>
    </source>
</evidence>
<organism evidence="20 21">
    <name type="scientific">Scleropages formosus</name>
    <name type="common">Asian bonytongue</name>
    <name type="synonym">Osteoglossum formosum</name>
    <dbReference type="NCBI Taxonomy" id="113540"/>
    <lineage>
        <taxon>Eukaryota</taxon>
        <taxon>Metazoa</taxon>
        <taxon>Chordata</taxon>
        <taxon>Craniata</taxon>
        <taxon>Vertebrata</taxon>
        <taxon>Euteleostomi</taxon>
        <taxon>Actinopterygii</taxon>
        <taxon>Neopterygii</taxon>
        <taxon>Teleostei</taxon>
        <taxon>Osteoglossocephala</taxon>
        <taxon>Osteoglossomorpha</taxon>
        <taxon>Osteoglossiformes</taxon>
        <taxon>Osteoglossidae</taxon>
        <taxon>Scleropages</taxon>
    </lineage>
</organism>
<feature type="transmembrane region" description="Helical" evidence="18">
    <location>
        <begin position="123"/>
        <end position="144"/>
    </location>
</feature>
<evidence type="ECO:0000256" key="9">
    <source>
        <dbReference type="ARBA" id="ARBA00022777"/>
    </source>
</evidence>
<sequence length="477" mass="53105">HRAQSWRGRGHSQDGFSTSKGRRCEFLARPSEVPKVRRAGHVNGTVQLCAYTDCCMGFFKLDGGQPRPDLLGCGMMNVQCPEPSCSASKHMDNYTKCVCSSDLCNANMTWMPQSEESQRSSSLGTIALGTLLLVFWIVVDAVAFTTNKTKRIPRNVCVCVCVCGLPTLCLVPVFQLLGQGSFASVWQACLDGTPVAVKAFPAAHAQKFIHERKVFELPLMEHSSLVQYLGAGRELRGGERVLVLELAEHGSLKNFLSLHTSDWRSSLKLAQFLTQGLAFLHSDLYRNGVHKPPVAHCDLSSSNVLVRSDGSCALCDFGCSTVLRSCSEQPRWHKPQETAQSRAHVGTLRYMSPEILEGYVNLQSGRGLMQGDVYSLGLLLWELWRRCSDLYRGSPVPEHHLPYEAELGPNPSLNDLLLFVSEKRERPLLPKEWERFSQVFSDMKDTLEDCWDHDPEARLTAQCAADRITALSLNCLQ</sequence>
<dbReference type="CDD" id="cd23616">
    <property type="entry name" value="TFP_LU_ECD_AMHR2"/>
    <property type="match status" value="1"/>
</dbReference>
<dbReference type="GO" id="GO:0030509">
    <property type="term" value="P:BMP signaling pathway"/>
    <property type="evidence" value="ECO:0007669"/>
    <property type="project" value="TreeGrafter"/>
</dbReference>
<reference evidence="20" key="2">
    <citation type="submission" date="2025-08" db="UniProtKB">
        <authorList>
            <consortium name="Ensembl"/>
        </authorList>
    </citation>
    <scope>IDENTIFICATION</scope>
</reference>
<dbReference type="SUPFAM" id="SSF56112">
    <property type="entry name" value="Protein kinase-like (PK-like)"/>
    <property type="match status" value="1"/>
</dbReference>
<comment type="catalytic activity">
    <reaction evidence="15">
        <text>L-seryl-[receptor-protein] + ATP = O-phospho-L-seryl-[receptor-protein] + ADP + H(+)</text>
        <dbReference type="Rhea" id="RHEA:18673"/>
        <dbReference type="Rhea" id="RHEA-COMP:11022"/>
        <dbReference type="Rhea" id="RHEA-COMP:11023"/>
        <dbReference type="ChEBI" id="CHEBI:15378"/>
        <dbReference type="ChEBI" id="CHEBI:29999"/>
        <dbReference type="ChEBI" id="CHEBI:30616"/>
        <dbReference type="ChEBI" id="CHEBI:83421"/>
        <dbReference type="ChEBI" id="CHEBI:456216"/>
        <dbReference type="EC" id="2.7.11.30"/>
    </reaction>
</comment>
<dbReference type="Proteomes" id="UP000694397">
    <property type="component" value="Chromosome 22"/>
</dbReference>
<keyword evidence="9" id="KW-0418">Kinase</keyword>
<feature type="binding site" evidence="17">
    <location>
        <position position="198"/>
    </location>
    <ligand>
        <name>ATP</name>
        <dbReference type="ChEBI" id="CHEBI:30616"/>
    </ligand>
</feature>
<evidence type="ECO:0000256" key="1">
    <source>
        <dbReference type="ARBA" id="ARBA00004479"/>
    </source>
</evidence>
<evidence type="ECO:0000256" key="17">
    <source>
        <dbReference type="PROSITE-ProRule" id="PRU10141"/>
    </source>
</evidence>
<evidence type="ECO:0000256" key="4">
    <source>
        <dbReference type="ARBA" id="ARBA00022527"/>
    </source>
</evidence>
<evidence type="ECO:0000256" key="13">
    <source>
        <dbReference type="ARBA" id="ARBA00023170"/>
    </source>
</evidence>
<dbReference type="Pfam" id="PF00069">
    <property type="entry name" value="Pkinase"/>
    <property type="match status" value="1"/>
</dbReference>
<accession>A0A8C9V3D2</accession>
<keyword evidence="11 18" id="KW-1133">Transmembrane helix</keyword>
<evidence type="ECO:0000256" key="7">
    <source>
        <dbReference type="ARBA" id="ARBA00022729"/>
    </source>
</evidence>
<keyword evidence="5" id="KW-0808">Transferase</keyword>
<evidence type="ECO:0000256" key="6">
    <source>
        <dbReference type="ARBA" id="ARBA00022692"/>
    </source>
</evidence>
<dbReference type="Gene3D" id="1.10.510.10">
    <property type="entry name" value="Transferase(Phosphotransferase) domain 1"/>
    <property type="match status" value="1"/>
</dbReference>
<evidence type="ECO:0000313" key="21">
    <source>
        <dbReference type="Proteomes" id="UP000694397"/>
    </source>
</evidence>
<keyword evidence="8 17" id="KW-0547">Nucleotide-binding</keyword>
<evidence type="ECO:0000256" key="15">
    <source>
        <dbReference type="ARBA" id="ARBA00047681"/>
    </source>
</evidence>
<evidence type="ECO:0000256" key="11">
    <source>
        <dbReference type="ARBA" id="ARBA00022989"/>
    </source>
</evidence>
<evidence type="ECO:0000256" key="18">
    <source>
        <dbReference type="SAM" id="Phobius"/>
    </source>
</evidence>
<reference evidence="20" key="3">
    <citation type="submission" date="2025-09" db="UniProtKB">
        <authorList>
            <consortium name="Ensembl"/>
        </authorList>
    </citation>
    <scope>IDENTIFICATION</scope>
</reference>
<dbReference type="PANTHER" id="PTHR23255:SF49">
    <property type="entry name" value="ANTI-MUELLERIAN HORMONE TYPE-2 RECEPTOR"/>
    <property type="match status" value="1"/>
</dbReference>
<dbReference type="GO" id="GO:0005524">
    <property type="term" value="F:ATP binding"/>
    <property type="evidence" value="ECO:0007669"/>
    <property type="project" value="UniProtKB-UniRule"/>
</dbReference>
<evidence type="ECO:0000256" key="14">
    <source>
        <dbReference type="ARBA" id="ARBA00023180"/>
    </source>
</evidence>
<keyword evidence="13" id="KW-0675">Receptor</keyword>
<dbReference type="GO" id="GO:0005024">
    <property type="term" value="F:transforming growth factor beta receptor activity"/>
    <property type="evidence" value="ECO:0007669"/>
    <property type="project" value="TreeGrafter"/>
</dbReference>
<dbReference type="PANTHER" id="PTHR23255">
    <property type="entry name" value="TRANSFORMING GROWTH FACTOR-BETA RECEPTOR TYPE I AND II"/>
    <property type="match status" value="1"/>
</dbReference>
<dbReference type="FunFam" id="1.10.510.10:FF:000487">
    <property type="entry name" value="Anti-Muellerian hormone type-2 receptor"/>
    <property type="match status" value="1"/>
</dbReference>
<evidence type="ECO:0000256" key="12">
    <source>
        <dbReference type="ARBA" id="ARBA00023136"/>
    </source>
</evidence>
<dbReference type="Gene3D" id="3.30.200.20">
    <property type="entry name" value="Phosphorylase Kinase, domain 1"/>
    <property type="match status" value="1"/>
</dbReference>
<keyword evidence="14" id="KW-0325">Glycoprotein</keyword>
<dbReference type="InterPro" id="IPR017441">
    <property type="entry name" value="Protein_kinase_ATP_BS"/>
</dbReference>
<feature type="transmembrane region" description="Helical" evidence="18">
    <location>
        <begin position="156"/>
        <end position="177"/>
    </location>
</feature>
<dbReference type="InterPro" id="IPR045860">
    <property type="entry name" value="Snake_toxin-like_sf"/>
</dbReference>
<evidence type="ECO:0000313" key="20">
    <source>
        <dbReference type="Ensembl" id="ENSSFOP00015020491.2"/>
    </source>
</evidence>
<evidence type="ECO:0000256" key="16">
    <source>
        <dbReference type="ARBA" id="ARBA00048773"/>
    </source>
</evidence>
<dbReference type="SUPFAM" id="SSF57302">
    <property type="entry name" value="Snake toxin-like"/>
    <property type="match status" value="1"/>
</dbReference>
<dbReference type="InterPro" id="IPR011009">
    <property type="entry name" value="Kinase-like_dom_sf"/>
</dbReference>
<keyword evidence="12 18" id="KW-0472">Membrane</keyword>
<dbReference type="PROSITE" id="PS50011">
    <property type="entry name" value="PROTEIN_KINASE_DOM"/>
    <property type="match status" value="1"/>
</dbReference>
<evidence type="ECO:0000256" key="2">
    <source>
        <dbReference type="ARBA" id="ARBA00009605"/>
    </source>
</evidence>
<evidence type="ECO:0000256" key="10">
    <source>
        <dbReference type="ARBA" id="ARBA00022840"/>
    </source>
</evidence>
<comment type="similarity">
    <text evidence="2">Belongs to the protein kinase superfamily. TKL Ser/Thr protein kinase family. TGFB receptor subfamily.</text>
</comment>
<dbReference type="GO" id="GO:0043235">
    <property type="term" value="C:receptor complex"/>
    <property type="evidence" value="ECO:0007669"/>
    <property type="project" value="TreeGrafter"/>
</dbReference>
<dbReference type="AlphaFoldDB" id="A0A8C9V3D2"/>